<dbReference type="GO" id="GO:0008234">
    <property type="term" value="F:cysteine-type peptidase activity"/>
    <property type="evidence" value="ECO:0007669"/>
    <property type="project" value="UniProtKB-KW"/>
</dbReference>
<evidence type="ECO:0000256" key="5">
    <source>
        <dbReference type="ARBA" id="ARBA00023145"/>
    </source>
</evidence>
<dbReference type="AlphaFoldDB" id="R4WE60"/>
<dbReference type="InterPro" id="IPR039417">
    <property type="entry name" value="Peptidase_C1A_papain-like"/>
</dbReference>
<accession>R4WE60</accession>
<dbReference type="SUPFAM" id="SSF54001">
    <property type="entry name" value="Cysteine proteinases"/>
    <property type="match status" value="1"/>
</dbReference>
<evidence type="ECO:0000313" key="10">
    <source>
        <dbReference type="EMBL" id="BAN21483.1"/>
    </source>
</evidence>
<evidence type="ECO:0000256" key="7">
    <source>
        <dbReference type="SAM" id="SignalP"/>
    </source>
</evidence>
<keyword evidence="6" id="KW-1015">Disulfide bond</keyword>
<dbReference type="InterPro" id="IPR013201">
    <property type="entry name" value="Prot_inhib_I29"/>
</dbReference>
<keyword evidence="4" id="KW-0788">Thiol protease</keyword>
<reference evidence="10" key="1">
    <citation type="journal article" date="2013" name="PLoS ONE">
        <title>Gene expression in gut symbiotic organ of stinkbug affected by extracellular bacterial symbiont.</title>
        <authorList>
            <person name="Futahashi R."/>
            <person name="Tanaka K."/>
            <person name="Tanahashi M."/>
            <person name="Nikoh N."/>
            <person name="Kikuchi Y."/>
            <person name="Lee B.L."/>
            <person name="Fukatsu T."/>
        </authorList>
    </citation>
    <scope>NUCLEOTIDE SEQUENCE</scope>
    <source>
        <tissue evidence="10">Midgut</tissue>
    </source>
</reference>
<name>R4WE60_RIPPE</name>
<feature type="domain" description="Cathepsin propeptide inhibitor" evidence="9">
    <location>
        <begin position="26"/>
        <end position="86"/>
    </location>
</feature>
<evidence type="ECO:0000259" key="9">
    <source>
        <dbReference type="SMART" id="SM00848"/>
    </source>
</evidence>
<comment type="similarity">
    <text evidence="1">Belongs to the peptidase C1 family.</text>
</comment>
<protein>
    <submittedName>
        <fullName evidence="10">Cathepsin L</fullName>
    </submittedName>
</protein>
<feature type="signal peptide" evidence="7">
    <location>
        <begin position="1"/>
        <end position="16"/>
    </location>
</feature>
<dbReference type="Pfam" id="PF00112">
    <property type="entry name" value="Peptidase_C1"/>
    <property type="match status" value="1"/>
</dbReference>
<proteinExistence type="evidence at transcript level"/>
<dbReference type="InterPro" id="IPR013128">
    <property type="entry name" value="Peptidase_C1A"/>
</dbReference>
<dbReference type="InterPro" id="IPR000668">
    <property type="entry name" value="Peptidase_C1A_C"/>
</dbReference>
<organism evidence="10">
    <name type="scientific">Riptortus pedestris</name>
    <name type="common">Bean bug</name>
    <dbReference type="NCBI Taxonomy" id="329032"/>
    <lineage>
        <taxon>Eukaryota</taxon>
        <taxon>Metazoa</taxon>
        <taxon>Ecdysozoa</taxon>
        <taxon>Arthropoda</taxon>
        <taxon>Hexapoda</taxon>
        <taxon>Insecta</taxon>
        <taxon>Pterygota</taxon>
        <taxon>Neoptera</taxon>
        <taxon>Paraneoptera</taxon>
        <taxon>Hemiptera</taxon>
        <taxon>Heteroptera</taxon>
        <taxon>Panheteroptera</taxon>
        <taxon>Pentatomomorpha</taxon>
        <taxon>Coreoidea</taxon>
        <taxon>Alydidae</taxon>
        <taxon>Riptortus</taxon>
    </lineage>
</organism>
<dbReference type="PANTHER" id="PTHR12411">
    <property type="entry name" value="CYSTEINE PROTEASE FAMILY C1-RELATED"/>
    <property type="match status" value="1"/>
</dbReference>
<feature type="domain" description="Peptidase C1A papain C-terminal" evidence="8">
    <location>
        <begin position="116"/>
        <end position="219"/>
    </location>
</feature>
<dbReference type="Pfam" id="PF08246">
    <property type="entry name" value="Inhibitor_I29"/>
    <property type="match status" value="1"/>
</dbReference>
<dbReference type="PROSITE" id="PS00139">
    <property type="entry name" value="THIOL_PROTEASE_CYS"/>
    <property type="match status" value="1"/>
</dbReference>
<dbReference type="SMART" id="SM00848">
    <property type="entry name" value="Inhibitor_I29"/>
    <property type="match status" value="1"/>
</dbReference>
<evidence type="ECO:0000256" key="1">
    <source>
        <dbReference type="ARBA" id="ARBA00008455"/>
    </source>
</evidence>
<dbReference type="SMART" id="SM00645">
    <property type="entry name" value="Pept_C1"/>
    <property type="match status" value="1"/>
</dbReference>
<dbReference type="EMBL" id="AK418271">
    <property type="protein sequence ID" value="BAN21483.1"/>
    <property type="molecule type" value="mRNA"/>
</dbReference>
<dbReference type="Gene3D" id="1.10.287.2250">
    <property type="match status" value="1"/>
</dbReference>
<evidence type="ECO:0000256" key="3">
    <source>
        <dbReference type="ARBA" id="ARBA00022801"/>
    </source>
</evidence>
<dbReference type="GO" id="GO:0006508">
    <property type="term" value="P:proteolysis"/>
    <property type="evidence" value="ECO:0007669"/>
    <property type="project" value="UniProtKB-KW"/>
</dbReference>
<keyword evidence="3" id="KW-0378">Hydrolase</keyword>
<evidence type="ECO:0000259" key="8">
    <source>
        <dbReference type="SMART" id="SM00645"/>
    </source>
</evidence>
<evidence type="ECO:0000256" key="4">
    <source>
        <dbReference type="ARBA" id="ARBA00022807"/>
    </source>
</evidence>
<keyword evidence="5" id="KW-0865">Zymogen</keyword>
<dbReference type="InterPro" id="IPR038765">
    <property type="entry name" value="Papain-like_cys_pep_sf"/>
</dbReference>
<keyword evidence="7" id="KW-0732">Signal</keyword>
<evidence type="ECO:0000256" key="2">
    <source>
        <dbReference type="ARBA" id="ARBA00022670"/>
    </source>
</evidence>
<evidence type="ECO:0000256" key="6">
    <source>
        <dbReference type="ARBA" id="ARBA00023157"/>
    </source>
</evidence>
<feature type="chain" id="PRO_5018695607" evidence="7">
    <location>
        <begin position="17"/>
        <end position="219"/>
    </location>
</feature>
<sequence length="219" mass="24806">MMRLFVLCCLYVASQALYQPHLHHEWINFKIEHGKSYDSLEEETMRLGIYLKNKEMIAEHNKKYDQGLVTFNMKMNHFGDLTDEEYANILMSANLTIPDLPEVLVYNSSSASQQGTAEYVNWNDRGAVTPVKDQGLCGSCWAFSVAGALESHTKIRTGQLVRLSEQNLLDCSTNSRYQNHGCFGGWMPLTFKYVIDNGGIDTEASYPYLGYLGPVQIQP</sequence>
<dbReference type="CDD" id="cd02248">
    <property type="entry name" value="Peptidase_C1A"/>
    <property type="match status" value="1"/>
</dbReference>
<keyword evidence="2" id="KW-0645">Protease</keyword>
<dbReference type="Gene3D" id="3.90.70.10">
    <property type="entry name" value="Cysteine proteinases"/>
    <property type="match status" value="1"/>
</dbReference>
<dbReference type="InterPro" id="IPR000169">
    <property type="entry name" value="Pept_cys_AS"/>
</dbReference>
<feature type="non-terminal residue" evidence="10">
    <location>
        <position position="219"/>
    </location>
</feature>